<comment type="caution">
    <text evidence="1">The sequence shown here is derived from an EMBL/GenBank/DDBJ whole genome shotgun (WGS) entry which is preliminary data.</text>
</comment>
<protein>
    <submittedName>
        <fullName evidence="1">Uncharacterized protein</fullName>
    </submittedName>
</protein>
<evidence type="ECO:0000313" key="2">
    <source>
        <dbReference type="Proteomes" id="UP000185568"/>
    </source>
</evidence>
<organism evidence="1 2">
    <name type="scientific">Domibacillus antri</name>
    <dbReference type="NCBI Taxonomy" id="1714264"/>
    <lineage>
        <taxon>Bacteria</taxon>
        <taxon>Bacillati</taxon>
        <taxon>Bacillota</taxon>
        <taxon>Bacilli</taxon>
        <taxon>Bacillales</taxon>
        <taxon>Bacillaceae</taxon>
        <taxon>Domibacillus</taxon>
    </lineage>
</organism>
<keyword evidence="2" id="KW-1185">Reference proteome</keyword>
<dbReference type="EMBL" id="MSDU01000008">
    <property type="protein sequence ID" value="OLN23144.1"/>
    <property type="molecule type" value="Genomic_DNA"/>
</dbReference>
<name>A0A1Q8Q725_9BACI</name>
<gene>
    <name evidence="1" type="ORF">BTO30_04010</name>
</gene>
<dbReference type="AlphaFoldDB" id="A0A1Q8Q725"/>
<reference evidence="1 2" key="1">
    <citation type="submission" date="2016-12" db="EMBL/GenBank/DDBJ databases">
        <title>Domibacillus antri genome sequencing.</title>
        <authorList>
            <person name="Verma A."/>
            <person name="Krishnamurthi S."/>
        </authorList>
    </citation>
    <scope>NUCLEOTIDE SEQUENCE [LARGE SCALE GENOMIC DNA]</scope>
    <source>
        <strain evidence="1 2">XD80</strain>
    </source>
</reference>
<evidence type="ECO:0000313" key="1">
    <source>
        <dbReference type="EMBL" id="OLN23144.1"/>
    </source>
</evidence>
<proteinExistence type="predicted"/>
<dbReference type="RefSeq" id="WP_075397434.1">
    <property type="nucleotide sequence ID" value="NZ_MSDU01000008.1"/>
</dbReference>
<sequence length="78" mass="9431">MEDFQVVVEMVNGDKRVYQFHHTDEQEIIQEIENSSVWLEIPHHYETHYIQTDKIKKINIMPIYCEDGGRENRILRLS</sequence>
<dbReference type="STRING" id="1714264.BTO30_04010"/>
<dbReference type="OrthoDB" id="2973394at2"/>
<dbReference type="Proteomes" id="UP000185568">
    <property type="component" value="Unassembled WGS sequence"/>
</dbReference>
<accession>A0A1Q8Q725</accession>